<dbReference type="AlphaFoldDB" id="A0A974A4A7"/>
<accession>A0A974A4A7</accession>
<protein>
    <recommendedName>
        <fullName evidence="2">OB domain-containing protein</fullName>
    </recommendedName>
</protein>
<evidence type="ECO:0008006" key="2">
    <source>
        <dbReference type="Google" id="ProtNLM"/>
    </source>
</evidence>
<dbReference type="EMBL" id="JAAOLE020000001">
    <property type="protein sequence ID" value="NVI48030.1"/>
    <property type="molecule type" value="Genomic_DNA"/>
</dbReference>
<evidence type="ECO:0000313" key="1">
    <source>
        <dbReference type="EMBL" id="NVI48030.1"/>
    </source>
</evidence>
<proteinExistence type="predicted"/>
<gene>
    <name evidence="1" type="ORF">HAP48_034765</name>
</gene>
<dbReference type="RefSeq" id="WP_166214600.1">
    <property type="nucleotide sequence ID" value="NZ_CP088285.1"/>
</dbReference>
<name>A0A974A4A7_9BRAD</name>
<comment type="caution">
    <text evidence="1">The sequence shown here is derived from an EMBL/GenBank/DDBJ whole genome shotgun (WGS) entry which is preliminary data.</text>
</comment>
<organism evidence="1">
    <name type="scientific">Bradyrhizobium septentrionale</name>
    <dbReference type="NCBI Taxonomy" id="1404411"/>
    <lineage>
        <taxon>Bacteria</taxon>
        <taxon>Pseudomonadati</taxon>
        <taxon>Pseudomonadota</taxon>
        <taxon>Alphaproteobacteria</taxon>
        <taxon>Hyphomicrobiales</taxon>
        <taxon>Nitrobacteraceae</taxon>
        <taxon>Bradyrhizobium</taxon>
    </lineage>
</organism>
<reference evidence="1" key="1">
    <citation type="submission" date="2020-06" db="EMBL/GenBank/DDBJ databases">
        <title>Whole Genome Sequence of Bradyrhizobium sp. Strain 1S1.</title>
        <authorList>
            <person name="Bromfield E.S.P."/>
            <person name="Cloutier S."/>
        </authorList>
    </citation>
    <scope>NUCLEOTIDE SEQUENCE [LARGE SCALE GENOMIC DNA]</scope>
    <source>
        <strain evidence="1">1S1</strain>
    </source>
</reference>
<sequence length="284" mass="31798">MGKPVKISVRARGEVDSPTVDDLLDQVRDFFEILKAVEQAVAGDGTTAIDWRVVKATTNSPISFEVAPFAHDFGTNIDRRAEIVARQTALGLLQLETTNERPSYFSDAALGRADKLFQRVSNGLDKTLVDYGIPDLPVLDITPDIARRAAGNIRTILKPDQKPYEEIGSVEGYIDSIERDGWGKPIVRVRLRVNGETIKCFVSGQALAALEDHQIRDVFRGRRILAFGKLKYRGPGALREAEIHEIRFLRDRSELPDVEDIQDEDFTGGLRTEEYLARLRNGNH</sequence>